<dbReference type="Proteomes" id="UP000027586">
    <property type="component" value="Unassembled WGS sequence"/>
</dbReference>
<protein>
    <submittedName>
        <fullName evidence="1">Uncharacterized protein</fullName>
    </submittedName>
</protein>
<evidence type="ECO:0000313" key="1">
    <source>
        <dbReference type="EMBL" id="CDH49513.1"/>
    </source>
</evidence>
<comment type="caution">
    <text evidence="1">The sequence shown here is derived from an EMBL/GenBank/DDBJ whole genome shotgun (WGS) entry which is preliminary data.</text>
</comment>
<keyword evidence="2" id="KW-1185">Reference proteome</keyword>
<name>A0A068RH90_9FUNG</name>
<reference evidence="1" key="1">
    <citation type="submission" date="2013-08" db="EMBL/GenBank/DDBJ databases">
        <title>Gene expansion shapes genome architecture in the human pathogen Lichtheimia corymbifera: an evolutionary genomics analysis in the ancient terrestrial Mucorales (Mucoromycotina).</title>
        <authorList>
            <person name="Schwartze V.U."/>
            <person name="Winter S."/>
            <person name="Shelest E."/>
            <person name="Marcet-Houben M."/>
            <person name="Horn F."/>
            <person name="Wehner S."/>
            <person name="Hoffmann K."/>
            <person name="Riege K."/>
            <person name="Sammeth M."/>
            <person name="Nowrousian M."/>
            <person name="Valiante V."/>
            <person name="Linde J."/>
            <person name="Jacobsen I.D."/>
            <person name="Marz M."/>
            <person name="Brakhage A.A."/>
            <person name="Gabaldon T."/>
            <person name="Bocker S."/>
            <person name="Voigt K."/>
        </authorList>
    </citation>
    <scope>NUCLEOTIDE SEQUENCE [LARGE SCALE GENOMIC DNA]</scope>
    <source>
        <strain evidence="1">FSU 9682</strain>
    </source>
</reference>
<organism evidence="1 2">
    <name type="scientific">Lichtheimia corymbifera JMRC:FSU:9682</name>
    <dbReference type="NCBI Taxonomy" id="1263082"/>
    <lineage>
        <taxon>Eukaryota</taxon>
        <taxon>Fungi</taxon>
        <taxon>Fungi incertae sedis</taxon>
        <taxon>Mucoromycota</taxon>
        <taxon>Mucoromycotina</taxon>
        <taxon>Mucoromycetes</taxon>
        <taxon>Mucorales</taxon>
        <taxon>Lichtheimiaceae</taxon>
        <taxon>Lichtheimia</taxon>
    </lineage>
</organism>
<sequence length="70" mass="8312">MKRWERVQHAIFVLGSTFFSAQPIYPDPHSVPPEMNQRIAAINNKIDSILATLQWDRQELKNWYIKEQSE</sequence>
<dbReference type="EMBL" id="CBTN010000003">
    <property type="protein sequence ID" value="CDH49513.1"/>
    <property type="molecule type" value="Genomic_DNA"/>
</dbReference>
<evidence type="ECO:0000313" key="2">
    <source>
        <dbReference type="Proteomes" id="UP000027586"/>
    </source>
</evidence>
<proteinExistence type="predicted"/>
<dbReference type="VEuPathDB" id="FungiDB:LCOR_01255.1"/>
<dbReference type="OrthoDB" id="69229at2759"/>
<dbReference type="AlphaFoldDB" id="A0A068RH90"/>
<accession>A0A068RH90</accession>
<gene>
    <name evidence="1" type="ORF">LCOR_01255.1</name>
</gene>